<proteinExistence type="predicted"/>
<reference evidence="2" key="1">
    <citation type="journal article" date="2020" name="Nature">
        <title>Giant virus diversity and host interactions through global metagenomics.</title>
        <authorList>
            <person name="Schulz F."/>
            <person name="Roux S."/>
            <person name="Paez-Espino D."/>
            <person name="Jungbluth S."/>
            <person name="Walsh D.A."/>
            <person name="Denef V.J."/>
            <person name="McMahon K.D."/>
            <person name="Konstantinidis K.T."/>
            <person name="Eloe-Fadrosh E.A."/>
            <person name="Kyrpides N.C."/>
            <person name="Woyke T."/>
        </authorList>
    </citation>
    <scope>NUCLEOTIDE SEQUENCE</scope>
    <source>
        <strain evidence="2">GVMAG-M-3300023179-99</strain>
    </source>
</reference>
<dbReference type="AlphaFoldDB" id="A0A6C0HEW2"/>
<accession>A0A6C0HEW2</accession>
<keyword evidence="1" id="KW-0472">Membrane</keyword>
<protein>
    <submittedName>
        <fullName evidence="2">Uncharacterized protein</fullName>
    </submittedName>
</protein>
<feature type="transmembrane region" description="Helical" evidence="1">
    <location>
        <begin position="99"/>
        <end position="120"/>
    </location>
</feature>
<keyword evidence="1" id="KW-1133">Transmembrane helix</keyword>
<sequence>MTDFQNSYAQQKQAYYSVMREAREATDKQPELIQQLLDMNSAMASEVRDFIAKEPESDLKPELAKIQKEFMKIQQASDHKKTLEMILNEDQNKIKTLQWQYQILLFLLGLCIVIIIFMIIRHGGQTMLSAVTPTSSIATT</sequence>
<name>A0A6C0HEW2_9ZZZZ</name>
<organism evidence="2">
    <name type="scientific">viral metagenome</name>
    <dbReference type="NCBI Taxonomy" id="1070528"/>
    <lineage>
        <taxon>unclassified sequences</taxon>
        <taxon>metagenomes</taxon>
        <taxon>organismal metagenomes</taxon>
    </lineage>
</organism>
<evidence type="ECO:0000256" key="1">
    <source>
        <dbReference type="SAM" id="Phobius"/>
    </source>
</evidence>
<evidence type="ECO:0000313" key="2">
    <source>
        <dbReference type="EMBL" id="QHT79148.1"/>
    </source>
</evidence>
<dbReference type="EMBL" id="MN739946">
    <property type="protein sequence ID" value="QHT79148.1"/>
    <property type="molecule type" value="Genomic_DNA"/>
</dbReference>
<keyword evidence="1" id="KW-0812">Transmembrane</keyword>